<accession>A0A225X1I7</accession>
<dbReference type="InterPro" id="IPR008927">
    <property type="entry name" value="6-PGluconate_DH-like_C_sf"/>
</dbReference>
<dbReference type="Gene3D" id="3.40.50.720">
    <property type="entry name" value="NAD(P)-binding Rossmann-like Domain"/>
    <property type="match status" value="1"/>
</dbReference>
<dbReference type="PANTHER" id="PTHR44329:SF288">
    <property type="entry name" value="MITOGEN-ACTIVATED PROTEIN KINASE KINASE KINASE 20"/>
    <property type="match status" value="1"/>
</dbReference>
<dbReference type="Pfam" id="PF03807">
    <property type="entry name" value="F420_oxidored"/>
    <property type="match status" value="1"/>
</dbReference>
<proteinExistence type="predicted"/>
<dbReference type="GO" id="GO:0005524">
    <property type="term" value="F:ATP binding"/>
    <property type="evidence" value="ECO:0007669"/>
    <property type="project" value="UniProtKB-KW"/>
</dbReference>
<dbReference type="Gene3D" id="1.10.510.10">
    <property type="entry name" value="Transferase(Phosphotransferase) domain 1"/>
    <property type="match status" value="1"/>
</dbReference>
<dbReference type="InterPro" id="IPR000719">
    <property type="entry name" value="Prot_kinase_dom"/>
</dbReference>
<feature type="region of interest" description="Disordered" evidence="11">
    <location>
        <begin position="33"/>
        <end position="109"/>
    </location>
</feature>
<evidence type="ECO:0000256" key="4">
    <source>
        <dbReference type="ARBA" id="ARBA00022679"/>
    </source>
</evidence>
<evidence type="ECO:0000256" key="3">
    <source>
        <dbReference type="ARBA" id="ARBA00022527"/>
    </source>
</evidence>
<evidence type="ECO:0000256" key="2">
    <source>
        <dbReference type="ARBA" id="ARBA00012513"/>
    </source>
</evidence>
<dbReference type="FunFam" id="1.10.510.10:FF:000476">
    <property type="entry name" value="PAS domain-containing protein tyrosine kinase family protein"/>
    <property type="match status" value="1"/>
</dbReference>
<dbReference type="Pfam" id="PF07714">
    <property type="entry name" value="PK_Tyr_Ser-Thr"/>
    <property type="match status" value="1"/>
</dbReference>
<comment type="catalytic activity">
    <reaction evidence="10">
        <text>L-seryl-[protein] + ATP = O-phospho-L-seryl-[protein] + ADP + H(+)</text>
        <dbReference type="Rhea" id="RHEA:17989"/>
        <dbReference type="Rhea" id="RHEA-COMP:9863"/>
        <dbReference type="Rhea" id="RHEA-COMP:11604"/>
        <dbReference type="ChEBI" id="CHEBI:15378"/>
        <dbReference type="ChEBI" id="CHEBI:29999"/>
        <dbReference type="ChEBI" id="CHEBI:30616"/>
        <dbReference type="ChEBI" id="CHEBI:83421"/>
        <dbReference type="ChEBI" id="CHEBI:456216"/>
        <dbReference type="EC" id="2.7.11.1"/>
    </reaction>
</comment>
<dbReference type="InterPro" id="IPR036291">
    <property type="entry name" value="NAD(P)-bd_dom_sf"/>
</dbReference>
<evidence type="ECO:0000313" key="14">
    <source>
        <dbReference type="Proteomes" id="UP000198211"/>
    </source>
</evidence>
<dbReference type="AlphaFoldDB" id="A0A225X1I7"/>
<dbReference type="OrthoDB" id="339325at2759"/>
<evidence type="ECO:0000256" key="11">
    <source>
        <dbReference type="SAM" id="MobiDB-lite"/>
    </source>
</evidence>
<dbReference type="GO" id="GO:0016020">
    <property type="term" value="C:membrane"/>
    <property type="evidence" value="ECO:0007669"/>
    <property type="project" value="UniProtKB-SubCell"/>
</dbReference>
<keyword evidence="14" id="KW-1185">Reference proteome</keyword>
<keyword evidence="7" id="KW-0067">ATP-binding</keyword>
<feature type="domain" description="Protein kinase" evidence="12">
    <location>
        <begin position="280"/>
        <end position="558"/>
    </location>
</feature>
<dbReference type="GO" id="GO:0004674">
    <property type="term" value="F:protein serine/threonine kinase activity"/>
    <property type="evidence" value="ECO:0007669"/>
    <property type="project" value="UniProtKB-KW"/>
</dbReference>
<comment type="catalytic activity">
    <reaction evidence="9">
        <text>L-threonyl-[protein] + ATP = O-phospho-L-threonyl-[protein] + ADP + H(+)</text>
        <dbReference type="Rhea" id="RHEA:46608"/>
        <dbReference type="Rhea" id="RHEA-COMP:11060"/>
        <dbReference type="Rhea" id="RHEA-COMP:11605"/>
        <dbReference type="ChEBI" id="CHEBI:15378"/>
        <dbReference type="ChEBI" id="CHEBI:30013"/>
        <dbReference type="ChEBI" id="CHEBI:30616"/>
        <dbReference type="ChEBI" id="CHEBI:61977"/>
        <dbReference type="ChEBI" id="CHEBI:456216"/>
        <dbReference type="EC" id="2.7.11.1"/>
    </reaction>
</comment>
<dbReference type="PANTHER" id="PTHR44329">
    <property type="entry name" value="SERINE/THREONINE-PROTEIN KINASE TNNI3K-RELATED"/>
    <property type="match status" value="1"/>
</dbReference>
<dbReference type="STRING" id="4795.A0A225X1I7"/>
<feature type="region of interest" description="Disordered" evidence="11">
    <location>
        <begin position="123"/>
        <end position="148"/>
    </location>
</feature>
<evidence type="ECO:0000259" key="12">
    <source>
        <dbReference type="PROSITE" id="PS50011"/>
    </source>
</evidence>
<evidence type="ECO:0000256" key="6">
    <source>
        <dbReference type="ARBA" id="ARBA00022777"/>
    </source>
</evidence>
<dbReference type="CDD" id="cd13999">
    <property type="entry name" value="STKc_MAP3K-like"/>
    <property type="match status" value="1"/>
</dbReference>
<dbReference type="SUPFAM" id="SSF48179">
    <property type="entry name" value="6-phosphogluconate dehydrogenase C-terminal domain-like"/>
    <property type="match status" value="1"/>
</dbReference>
<dbReference type="InterPro" id="IPR051681">
    <property type="entry name" value="Ser/Thr_Kinases-Pseudokinases"/>
</dbReference>
<reference evidence="14" key="1">
    <citation type="submission" date="2017-03" db="EMBL/GenBank/DDBJ databases">
        <title>Phytopthora megakarya and P. palmivora, two closely related causual agents of cacao black pod achieved similar genome size and gene model numbers by different mechanisms.</title>
        <authorList>
            <person name="Ali S."/>
            <person name="Shao J."/>
            <person name="Larry D.J."/>
            <person name="Kronmiller B."/>
            <person name="Shen D."/>
            <person name="Strem M.D."/>
            <person name="Melnick R.L."/>
            <person name="Guiltinan M.J."/>
            <person name="Tyler B.M."/>
            <person name="Meinhardt L.W."/>
            <person name="Bailey B.A."/>
        </authorList>
    </citation>
    <scope>NUCLEOTIDE SEQUENCE [LARGE SCALE GENOMIC DNA]</scope>
    <source>
        <strain evidence="14">zdho120</strain>
    </source>
</reference>
<dbReference type="Proteomes" id="UP000198211">
    <property type="component" value="Unassembled WGS sequence"/>
</dbReference>
<keyword evidence="5" id="KW-0547">Nucleotide-binding</keyword>
<dbReference type="SMART" id="SM00220">
    <property type="entry name" value="S_TKc"/>
    <property type="match status" value="1"/>
</dbReference>
<dbReference type="EC" id="2.7.11.1" evidence="2"/>
<dbReference type="SUPFAM" id="SSF51735">
    <property type="entry name" value="NAD(P)-binding Rossmann-fold domains"/>
    <property type="match status" value="1"/>
</dbReference>
<evidence type="ECO:0000256" key="8">
    <source>
        <dbReference type="ARBA" id="ARBA00023136"/>
    </source>
</evidence>
<dbReference type="InterPro" id="IPR001245">
    <property type="entry name" value="Ser-Thr/Tyr_kinase_cat_dom"/>
</dbReference>
<feature type="compositionally biased region" description="Low complexity" evidence="11">
    <location>
        <begin position="63"/>
        <end position="84"/>
    </location>
</feature>
<evidence type="ECO:0000256" key="7">
    <source>
        <dbReference type="ARBA" id="ARBA00022840"/>
    </source>
</evidence>
<keyword evidence="3 13" id="KW-0723">Serine/threonine-protein kinase</keyword>
<evidence type="ECO:0000256" key="10">
    <source>
        <dbReference type="ARBA" id="ARBA00048679"/>
    </source>
</evidence>
<keyword evidence="4" id="KW-0808">Transferase</keyword>
<dbReference type="PRINTS" id="PR00109">
    <property type="entry name" value="TYRKINASE"/>
</dbReference>
<dbReference type="PROSITE" id="PS50011">
    <property type="entry name" value="PROTEIN_KINASE_DOM"/>
    <property type="match status" value="1"/>
</dbReference>
<dbReference type="InterPro" id="IPR011009">
    <property type="entry name" value="Kinase-like_dom_sf"/>
</dbReference>
<evidence type="ECO:0000313" key="13">
    <source>
        <dbReference type="EMBL" id="OWZ23593.1"/>
    </source>
</evidence>
<dbReference type="SUPFAM" id="SSF56112">
    <property type="entry name" value="Protein kinase-like (PK-like)"/>
    <property type="match status" value="1"/>
</dbReference>
<keyword evidence="8" id="KW-0472">Membrane</keyword>
<comment type="caution">
    <text evidence="13">The sequence shown here is derived from an EMBL/GenBank/DDBJ whole genome shotgun (WGS) entry which is preliminary data.</text>
</comment>
<gene>
    <name evidence="13" type="ORF">PHMEG_0001501</name>
</gene>
<organism evidence="13 14">
    <name type="scientific">Phytophthora megakarya</name>
    <dbReference type="NCBI Taxonomy" id="4795"/>
    <lineage>
        <taxon>Eukaryota</taxon>
        <taxon>Sar</taxon>
        <taxon>Stramenopiles</taxon>
        <taxon>Oomycota</taxon>
        <taxon>Peronosporomycetes</taxon>
        <taxon>Peronosporales</taxon>
        <taxon>Peronosporaceae</taxon>
        <taxon>Phytophthora</taxon>
    </lineage>
</organism>
<feature type="compositionally biased region" description="Polar residues" evidence="11">
    <location>
        <begin position="136"/>
        <end position="146"/>
    </location>
</feature>
<protein>
    <recommendedName>
        <fullName evidence="2">non-specific serine/threonine protein kinase</fullName>
        <ecNumber evidence="2">2.7.11.1</ecNumber>
    </recommendedName>
</protein>
<name>A0A225X1I7_9STRA</name>
<dbReference type="InterPro" id="IPR008271">
    <property type="entry name" value="Ser/Thr_kinase_AS"/>
</dbReference>
<evidence type="ECO:0000256" key="5">
    <source>
        <dbReference type="ARBA" id="ARBA00022741"/>
    </source>
</evidence>
<comment type="subcellular location">
    <subcellularLocation>
        <location evidence="1">Membrane</location>
    </subcellularLocation>
</comment>
<dbReference type="EMBL" id="NBNE01000054">
    <property type="protein sequence ID" value="OWZ23593.1"/>
    <property type="molecule type" value="Genomic_DNA"/>
</dbReference>
<sequence length="834" mass="91552">MFGMDPVLSGSLCFLVLAIAMYLKFIREQPWGDDEISDHKSSPVDGDDTMPFLHPASPAGRLQAQQQKRGSGQSRQQVKQKQQVPPQPPQPHQGYAGYKQRGQNASATVAAAGDAAAAAGANYLPKKQPMRRRTHSATAATPNNKVKSAVAAAEGDQLPTTIYEGANYDQFRQTQPQDSGRNQHRITFDDYDEEMGFLSPPRHADANDSLESVSFEAESDDFYDLENHMPEDHLLNIADTPERGAKPLRIGTQYRGGDLLESPDVEASPDAKTLKTNIERQFVRDVAPPAQMQLEVARKARIPLFLHSPMRRPKLSKAKNDSLHVDFKELQVEEMIGQDILEEFEAEVQIMSILRHPNICLLMGACLEPPTRCLVIEYLPRGSLWNVLRQDVVIDMGRQYGFARDTALGMNYLHSFQPPILHRDLKSPNLLIDSSYALKISDFGLARVRAHFQTMTGNCGTTQWMAPEVLAAEKYTEKADVFSYGVVVWETVTRQCPYEGLTQIQAALGVLNNNLRPTVPENCPPLFKKLMTLCWVSSPEERPSFEEVLEILNSSTVIASCIMAPSPDTTLGLLGTGKIGSAVFTGFCSTNGWQPKHAYVSARTKAKAEALAAKFPDRVTIAASNQEIVDKSDVVFIGLLPNVAREELPKLTFAGKKVVSMMATIPYEELLQLVKLPTESVVRSVPLPAASKRAGPILAYPDNAFARDLFAQIGTPVMVAEEAEITKLTGITALISFFYATCDTTQQWCVNNGVGDKASRDYIASFFHALATAGAESTEGFGEMADEAATPGGLNEQVHRALQGNGGYELVADQLDAIFKRLSGTEPAPRPARN</sequence>
<evidence type="ECO:0000256" key="9">
    <source>
        <dbReference type="ARBA" id="ARBA00047899"/>
    </source>
</evidence>
<evidence type="ECO:0000256" key="1">
    <source>
        <dbReference type="ARBA" id="ARBA00004370"/>
    </source>
</evidence>
<dbReference type="InterPro" id="IPR028939">
    <property type="entry name" value="P5C_Rdtase_cat_N"/>
</dbReference>
<dbReference type="PROSITE" id="PS00108">
    <property type="entry name" value="PROTEIN_KINASE_ST"/>
    <property type="match status" value="1"/>
</dbReference>
<keyword evidence="6 13" id="KW-0418">Kinase</keyword>